<dbReference type="Pfam" id="PF00563">
    <property type="entry name" value="EAL"/>
    <property type="match status" value="1"/>
</dbReference>
<dbReference type="SMART" id="SM00304">
    <property type="entry name" value="HAMP"/>
    <property type="match status" value="1"/>
</dbReference>
<dbReference type="InterPro" id="IPR001633">
    <property type="entry name" value="EAL_dom"/>
</dbReference>
<dbReference type="InterPro" id="IPR035919">
    <property type="entry name" value="EAL_sf"/>
</dbReference>
<dbReference type="InterPro" id="IPR000014">
    <property type="entry name" value="PAS"/>
</dbReference>
<dbReference type="RefSeq" id="WP_069025003.1">
    <property type="nucleotide sequence ID" value="NZ_LVJZ01000004.1"/>
</dbReference>
<evidence type="ECO:0000313" key="9">
    <source>
        <dbReference type="Proteomes" id="UP000094849"/>
    </source>
</evidence>
<dbReference type="InterPro" id="IPR001610">
    <property type="entry name" value="PAC"/>
</dbReference>
<dbReference type="CDD" id="cd01948">
    <property type="entry name" value="EAL"/>
    <property type="match status" value="1"/>
</dbReference>
<dbReference type="CDD" id="cd01949">
    <property type="entry name" value="GGDEF"/>
    <property type="match status" value="1"/>
</dbReference>
<comment type="cofactor">
    <cofactor evidence="1">
        <name>Mg(2+)</name>
        <dbReference type="ChEBI" id="CHEBI:18420"/>
    </cofactor>
</comment>
<dbReference type="SUPFAM" id="SSF55073">
    <property type="entry name" value="Nucleotide cyclase"/>
    <property type="match status" value="1"/>
</dbReference>
<dbReference type="SMART" id="SM00086">
    <property type="entry name" value="PAC"/>
    <property type="match status" value="1"/>
</dbReference>
<dbReference type="CDD" id="cd06225">
    <property type="entry name" value="HAMP"/>
    <property type="match status" value="1"/>
</dbReference>
<evidence type="ECO:0000256" key="1">
    <source>
        <dbReference type="ARBA" id="ARBA00001946"/>
    </source>
</evidence>
<evidence type="ECO:0000256" key="2">
    <source>
        <dbReference type="SAM" id="Phobius"/>
    </source>
</evidence>
<dbReference type="PROSITE" id="PS50113">
    <property type="entry name" value="PAC"/>
    <property type="match status" value="1"/>
</dbReference>
<comment type="caution">
    <text evidence="8">The sequence shown here is derived from an EMBL/GenBank/DDBJ whole genome shotgun (WGS) entry which is preliminary data.</text>
</comment>
<keyword evidence="9" id="KW-1185">Reference proteome</keyword>
<dbReference type="PROSITE" id="PS50112">
    <property type="entry name" value="PAS"/>
    <property type="match status" value="1"/>
</dbReference>
<dbReference type="InterPro" id="IPR043128">
    <property type="entry name" value="Rev_trsase/Diguanyl_cyclase"/>
</dbReference>
<dbReference type="SMART" id="SM00267">
    <property type="entry name" value="GGDEF"/>
    <property type="match status" value="1"/>
</dbReference>
<dbReference type="EMBL" id="LVJZ01000004">
    <property type="protein sequence ID" value="ODB94338.1"/>
    <property type="molecule type" value="Genomic_DNA"/>
</dbReference>
<dbReference type="FunFam" id="3.30.70.270:FF:000001">
    <property type="entry name" value="Diguanylate cyclase domain protein"/>
    <property type="match status" value="1"/>
</dbReference>
<dbReference type="InterPro" id="IPR000700">
    <property type="entry name" value="PAS-assoc_C"/>
</dbReference>
<dbReference type="CDD" id="cd00130">
    <property type="entry name" value="PAS"/>
    <property type="match status" value="1"/>
</dbReference>
<dbReference type="SUPFAM" id="SSF55785">
    <property type="entry name" value="PYP-like sensor domain (PAS domain)"/>
    <property type="match status" value="1"/>
</dbReference>
<evidence type="ECO:0000259" key="3">
    <source>
        <dbReference type="PROSITE" id="PS50112"/>
    </source>
</evidence>
<dbReference type="Gene3D" id="3.30.450.20">
    <property type="entry name" value="PAS domain"/>
    <property type="match status" value="1"/>
</dbReference>
<evidence type="ECO:0000259" key="4">
    <source>
        <dbReference type="PROSITE" id="PS50113"/>
    </source>
</evidence>
<feature type="domain" description="EAL" evidence="5">
    <location>
        <begin position="575"/>
        <end position="828"/>
    </location>
</feature>
<feature type="domain" description="HAMP" evidence="6">
    <location>
        <begin position="201"/>
        <end position="253"/>
    </location>
</feature>
<dbReference type="PROSITE" id="PS50887">
    <property type="entry name" value="GGDEF"/>
    <property type="match status" value="1"/>
</dbReference>
<feature type="domain" description="PAS" evidence="3">
    <location>
        <begin position="275"/>
        <end position="320"/>
    </location>
</feature>
<name>A0A1E2UI21_9GAMM</name>
<dbReference type="PANTHER" id="PTHR44757">
    <property type="entry name" value="DIGUANYLATE CYCLASE DGCP"/>
    <property type="match status" value="1"/>
</dbReference>
<dbReference type="AlphaFoldDB" id="A0A1E2UI21"/>
<dbReference type="SUPFAM" id="SSF141868">
    <property type="entry name" value="EAL domain-like"/>
    <property type="match status" value="1"/>
</dbReference>
<dbReference type="NCBIfam" id="TIGR00254">
    <property type="entry name" value="GGDEF"/>
    <property type="match status" value="1"/>
</dbReference>
<dbReference type="STRING" id="1818881.A3196_17520"/>
<dbReference type="Pfam" id="PF00672">
    <property type="entry name" value="HAMP"/>
    <property type="match status" value="1"/>
</dbReference>
<accession>A0A1E2UI21</accession>
<dbReference type="InterPro" id="IPR052155">
    <property type="entry name" value="Biofilm_reg_signaling"/>
</dbReference>
<protein>
    <recommendedName>
        <fullName evidence="10">Diguanylate cyclase</fullName>
    </recommendedName>
</protein>
<dbReference type="SMART" id="SM00052">
    <property type="entry name" value="EAL"/>
    <property type="match status" value="1"/>
</dbReference>
<gene>
    <name evidence="8" type="ORF">A3196_17520</name>
</gene>
<dbReference type="GO" id="GO:0016020">
    <property type="term" value="C:membrane"/>
    <property type="evidence" value="ECO:0007669"/>
    <property type="project" value="InterPro"/>
</dbReference>
<dbReference type="SUPFAM" id="SSF158472">
    <property type="entry name" value="HAMP domain-like"/>
    <property type="match status" value="1"/>
</dbReference>
<dbReference type="InterPro" id="IPR003660">
    <property type="entry name" value="HAMP_dom"/>
</dbReference>
<dbReference type="Pfam" id="PF00990">
    <property type="entry name" value="GGDEF"/>
    <property type="match status" value="1"/>
</dbReference>
<dbReference type="InterPro" id="IPR035965">
    <property type="entry name" value="PAS-like_dom_sf"/>
</dbReference>
<dbReference type="Gene3D" id="3.30.70.270">
    <property type="match status" value="1"/>
</dbReference>
<dbReference type="Proteomes" id="UP000094849">
    <property type="component" value="Unassembled WGS sequence"/>
</dbReference>
<feature type="domain" description="PAC" evidence="4">
    <location>
        <begin position="348"/>
        <end position="400"/>
    </location>
</feature>
<dbReference type="PROSITE" id="PS50883">
    <property type="entry name" value="EAL"/>
    <property type="match status" value="1"/>
</dbReference>
<dbReference type="GO" id="GO:0003824">
    <property type="term" value="F:catalytic activity"/>
    <property type="evidence" value="ECO:0007669"/>
    <property type="project" value="UniProtKB-ARBA"/>
</dbReference>
<feature type="domain" description="GGDEF" evidence="7">
    <location>
        <begin position="432"/>
        <end position="566"/>
    </location>
</feature>
<proteinExistence type="predicted"/>
<reference evidence="8 9" key="1">
    <citation type="submission" date="2016-03" db="EMBL/GenBank/DDBJ databases">
        <title>Chemosynthetic sulphur-oxidizing symbionts of marine invertebrate animals are capable of nitrogen fixation.</title>
        <authorList>
            <person name="Petersen J.M."/>
            <person name="Kemper A."/>
            <person name="Gruber-Vodicka H."/>
            <person name="Cardini U."/>
            <person name="Geest Mvander."/>
            <person name="Kleiner M."/>
            <person name="Bulgheresi S."/>
            <person name="Fussmann M."/>
            <person name="Herbold C."/>
            <person name="Seah B.K.B."/>
            <person name="Antony C.Paul."/>
            <person name="Liu D."/>
            <person name="Belitz A."/>
            <person name="Weber M."/>
        </authorList>
    </citation>
    <scope>NUCLEOTIDE SEQUENCE [LARGE SCALE GENOMIC DNA]</scope>
    <source>
        <strain evidence="8">G_D</strain>
    </source>
</reference>
<evidence type="ECO:0000259" key="6">
    <source>
        <dbReference type="PROSITE" id="PS50885"/>
    </source>
</evidence>
<feature type="transmembrane region" description="Helical" evidence="2">
    <location>
        <begin position="25"/>
        <end position="45"/>
    </location>
</feature>
<evidence type="ECO:0000313" key="8">
    <source>
        <dbReference type="EMBL" id="ODB94338.1"/>
    </source>
</evidence>
<keyword evidence="2" id="KW-0812">Transmembrane</keyword>
<dbReference type="PROSITE" id="PS50885">
    <property type="entry name" value="HAMP"/>
    <property type="match status" value="1"/>
</dbReference>
<evidence type="ECO:0000259" key="7">
    <source>
        <dbReference type="PROSITE" id="PS50887"/>
    </source>
</evidence>
<keyword evidence="2" id="KW-0472">Membrane</keyword>
<evidence type="ECO:0000259" key="5">
    <source>
        <dbReference type="PROSITE" id="PS50883"/>
    </source>
</evidence>
<dbReference type="Gene3D" id="6.10.340.10">
    <property type="match status" value="1"/>
</dbReference>
<sequence>MPIEVIRENSDSGSPTFNGRLRLRFLSWISIILIFTLGGATYYIYNTQQTHLEYSLKNKAYAIGQFIALISPDAIYSYDVTTLDSFVEQISNDVDVRYAQIITLENVPVTTYLPEDIDPKTIASWISDNPGQVQFKSSQDTNSITLKFPINDGEINLGWLVIGLNTSRIEYITQTATVFLIEIYTIIVLILGSVIFIVFKMQVLNPVNALTTGATRVAVGKLDQDVPIISDDELGRLAHSFNTMQREIKTDREILIGFNKQLEEEIEYRQKASEELKKLSMAVEQSPASVVITDTKGLIEYVNPKYTEISGYSAKEVIGNPTKQLGADVEDGALLKDIWSTIEKGKVWTGEFCTKRKNGTVYWESAVIAPIRDNNNITTHYLTVKEDITQRKAIEDKLLEQATHDQLTKLPNRFLAFDRLEQLIQHAERNKTHVAVIYIDLDNFKNVNDSLGHSVGDELLILLSKRINDQLRKQDTLARLGGDEFLALIPDLNDLSTDLEKVVTRLLSTTESPVELHNHQLNITSSLGIAVYPDDGTTVSALMSNADIAMYDAKHAGRNTFRFFTKDLNNKISEKIALETELSQALELNELYPVYQPILDIAQQELVGAEVLLRWKNPQLGIVPPAEFIPVAEQSGLIRPITDWLFQRILDDVNVWSNKPDNFWLSVNVPPNYFCDTSFSKAISRINQQAENAGIRLCIEITENLLLQGDSNVLNIFEHLSSLGIESAIDDFGTGYSSLAYIKKFPLNHLKIDRSFVKGLPHDEDDRALTEIIVLMSKKFGISVIAEGVETEDQADFLNSLDIKYAQGFLYAKPMVSMSFNEYLSDHYSPVPTP</sequence>
<feature type="transmembrane region" description="Helical" evidence="2">
    <location>
        <begin position="178"/>
        <end position="199"/>
    </location>
</feature>
<dbReference type="NCBIfam" id="TIGR00229">
    <property type="entry name" value="sensory_box"/>
    <property type="match status" value="1"/>
</dbReference>
<dbReference type="SMART" id="SM00091">
    <property type="entry name" value="PAS"/>
    <property type="match status" value="1"/>
</dbReference>
<evidence type="ECO:0008006" key="10">
    <source>
        <dbReference type="Google" id="ProtNLM"/>
    </source>
</evidence>
<dbReference type="GO" id="GO:0007165">
    <property type="term" value="P:signal transduction"/>
    <property type="evidence" value="ECO:0007669"/>
    <property type="project" value="InterPro"/>
</dbReference>
<dbReference type="InterPro" id="IPR029787">
    <property type="entry name" value="Nucleotide_cyclase"/>
</dbReference>
<dbReference type="InterPro" id="IPR000160">
    <property type="entry name" value="GGDEF_dom"/>
</dbReference>
<organism evidence="8 9">
    <name type="scientific">Candidatus Thiodiazotropha endoloripes</name>
    <dbReference type="NCBI Taxonomy" id="1818881"/>
    <lineage>
        <taxon>Bacteria</taxon>
        <taxon>Pseudomonadati</taxon>
        <taxon>Pseudomonadota</taxon>
        <taxon>Gammaproteobacteria</taxon>
        <taxon>Chromatiales</taxon>
        <taxon>Sedimenticolaceae</taxon>
        <taxon>Candidatus Thiodiazotropha</taxon>
    </lineage>
</organism>
<dbReference type="Gene3D" id="3.20.20.450">
    <property type="entry name" value="EAL domain"/>
    <property type="match status" value="1"/>
</dbReference>
<dbReference type="Pfam" id="PF13426">
    <property type="entry name" value="PAS_9"/>
    <property type="match status" value="1"/>
</dbReference>
<dbReference type="PANTHER" id="PTHR44757:SF2">
    <property type="entry name" value="BIOFILM ARCHITECTURE MAINTENANCE PROTEIN MBAA"/>
    <property type="match status" value="1"/>
</dbReference>
<keyword evidence="2" id="KW-1133">Transmembrane helix</keyword>